<dbReference type="InterPro" id="IPR008948">
    <property type="entry name" value="L-Aspartase-like"/>
</dbReference>
<evidence type="ECO:0000259" key="4">
    <source>
        <dbReference type="SMART" id="SM00998"/>
    </source>
</evidence>
<dbReference type="AlphaFoldDB" id="A0AB39PM11"/>
<dbReference type="InterPro" id="IPR024083">
    <property type="entry name" value="Fumarase/histidase_N"/>
</dbReference>
<dbReference type="InterPro" id="IPR000362">
    <property type="entry name" value="Fumarate_lyase_fam"/>
</dbReference>
<evidence type="ECO:0000256" key="1">
    <source>
        <dbReference type="ARBA" id="ARBA00023239"/>
    </source>
</evidence>
<organism evidence="5">
    <name type="scientific">Streptomyces sp. R21</name>
    <dbReference type="NCBI Taxonomy" id="3238627"/>
    <lineage>
        <taxon>Bacteria</taxon>
        <taxon>Bacillati</taxon>
        <taxon>Actinomycetota</taxon>
        <taxon>Actinomycetes</taxon>
        <taxon>Kitasatosporales</taxon>
        <taxon>Streptomycetaceae</taxon>
        <taxon>Streptomyces</taxon>
    </lineage>
</organism>
<evidence type="ECO:0000256" key="2">
    <source>
        <dbReference type="ARBA" id="ARBA00034772"/>
    </source>
</evidence>
<keyword evidence="1 5" id="KW-0456">Lyase</keyword>
<dbReference type="RefSeq" id="WP_369242317.1">
    <property type="nucleotide sequence ID" value="NZ_CP163435.1"/>
</dbReference>
<proteinExistence type="inferred from homology"/>
<comment type="similarity">
    <text evidence="2">Belongs to the class-II fumarase/aspartase family.</text>
</comment>
<dbReference type="Pfam" id="PF10397">
    <property type="entry name" value="ADSL_C"/>
    <property type="match status" value="1"/>
</dbReference>
<protein>
    <submittedName>
        <fullName evidence="5">Lyase family protein</fullName>
    </submittedName>
</protein>
<evidence type="ECO:0000313" key="5">
    <source>
        <dbReference type="EMBL" id="XDQ31424.1"/>
    </source>
</evidence>
<dbReference type="PRINTS" id="PR00149">
    <property type="entry name" value="FUMRATELYASE"/>
</dbReference>
<dbReference type="Gene3D" id="1.10.40.30">
    <property type="entry name" value="Fumarase/aspartase (C-terminal domain)"/>
    <property type="match status" value="1"/>
</dbReference>
<dbReference type="PANTHER" id="PTHR43172:SF2">
    <property type="entry name" value="ADENYLOSUCCINATE LYASE C-TERMINAL DOMAIN-CONTAINING PROTEIN"/>
    <property type="match status" value="1"/>
</dbReference>
<name>A0AB39PM11_9ACTN</name>
<accession>A0AB39PM11</accession>
<dbReference type="InterPro" id="IPR022761">
    <property type="entry name" value="Fumarate_lyase_N"/>
</dbReference>
<dbReference type="Pfam" id="PF00206">
    <property type="entry name" value="Lyase_1"/>
    <property type="match status" value="1"/>
</dbReference>
<feature type="domain" description="Adenylosuccinate lyase C-terminal" evidence="4">
    <location>
        <begin position="390"/>
        <end position="469"/>
    </location>
</feature>
<dbReference type="EMBL" id="CP163435">
    <property type="protein sequence ID" value="XDQ31424.1"/>
    <property type="molecule type" value="Genomic_DNA"/>
</dbReference>
<dbReference type="InterPro" id="IPR019468">
    <property type="entry name" value="AdenyloSucc_lyase_C"/>
</dbReference>
<evidence type="ECO:0000256" key="3">
    <source>
        <dbReference type="SAM" id="MobiDB-lite"/>
    </source>
</evidence>
<dbReference type="Gene3D" id="1.10.275.10">
    <property type="entry name" value="Fumarase/aspartase (N-terminal domain)"/>
    <property type="match status" value="1"/>
</dbReference>
<dbReference type="Gene3D" id="1.20.200.10">
    <property type="entry name" value="Fumarase/aspartase (Central domain)"/>
    <property type="match status" value="1"/>
</dbReference>
<dbReference type="SUPFAM" id="SSF48557">
    <property type="entry name" value="L-aspartase-like"/>
    <property type="match status" value="1"/>
</dbReference>
<dbReference type="GO" id="GO:0016829">
    <property type="term" value="F:lyase activity"/>
    <property type="evidence" value="ECO:0007669"/>
    <property type="project" value="UniProtKB-KW"/>
</dbReference>
<dbReference type="SMART" id="SM00998">
    <property type="entry name" value="ADSL_C"/>
    <property type="match status" value="1"/>
</dbReference>
<gene>
    <name evidence="5" type="ORF">AB5J56_01170</name>
</gene>
<feature type="region of interest" description="Disordered" evidence="3">
    <location>
        <begin position="472"/>
        <end position="494"/>
    </location>
</feature>
<reference evidence="5" key="1">
    <citation type="submission" date="2024-07" db="EMBL/GenBank/DDBJ databases">
        <authorList>
            <person name="Yu S.T."/>
        </authorList>
    </citation>
    <scope>NUCLEOTIDE SEQUENCE</scope>
    <source>
        <strain evidence="5">R21</strain>
    </source>
</reference>
<dbReference type="PANTHER" id="PTHR43172">
    <property type="entry name" value="ADENYLOSUCCINATE LYASE"/>
    <property type="match status" value="1"/>
</dbReference>
<sequence length="494" mass="49764">MAPAAPALELAGEGAACLDAGLLSPVRAGTPVEAAVGDMAWLQAMLDAEAALARAQARCHTVPGWAAAAITAAARAEKLDLRRLALAARETANPVVGLVAALGAVVAAETPQAAEYVHRGSTSQDVFDTGAMLVAARALGLIVEDLRAVAASLAVLAAGHRDTVMAGRTLALHAVPTTFGLKAAGWRQGVLDAQARLQRILDCGLPVSLGGAAGTLAGYAHHAGPGAGPEALLTGLLEAFADETGLAVPVLPWHALRTPVADLGAALAHTTGVLGKIAADVLVLARTEVGEVAEPAASGRGASSAMPHKQNPVLATLIRSAALQVPALAAVLAQCLTGEDERSAGGWHAEWQPLRECLRLTGGAAHTAAELAAGLTVRPERMRANLQATGGQIASERVAAALAPQLGRAAAKDLLTRASRAAADACRPLADVLAELPELHGLLTPRQLAALLDPAAGTGLAGALVDRALGHPAEPATQGIPPFPEIPPSIQSVP</sequence>